<evidence type="ECO:0000313" key="3">
    <source>
        <dbReference type="Proteomes" id="UP000299102"/>
    </source>
</evidence>
<proteinExistence type="predicted"/>
<keyword evidence="3" id="KW-1185">Reference proteome</keyword>
<comment type="caution">
    <text evidence="2">The sequence shown here is derived from an EMBL/GenBank/DDBJ whole genome shotgun (WGS) entry which is preliminary data.</text>
</comment>
<organism evidence="2 3">
    <name type="scientific">Eumeta variegata</name>
    <name type="common">Bagworm moth</name>
    <name type="synonym">Eumeta japonica</name>
    <dbReference type="NCBI Taxonomy" id="151549"/>
    <lineage>
        <taxon>Eukaryota</taxon>
        <taxon>Metazoa</taxon>
        <taxon>Ecdysozoa</taxon>
        <taxon>Arthropoda</taxon>
        <taxon>Hexapoda</taxon>
        <taxon>Insecta</taxon>
        <taxon>Pterygota</taxon>
        <taxon>Neoptera</taxon>
        <taxon>Endopterygota</taxon>
        <taxon>Lepidoptera</taxon>
        <taxon>Glossata</taxon>
        <taxon>Ditrysia</taxon>
        <taxon>Tineoidea</taxon>
        <taxon>Psychidae</taxon>
        <taxon>Oiketicinae</taxon>
        <taxon>Eumeta</taxon>
    </lineage>
</organism>
<gene>
    <name evidence="2" type="ORF">EVAR_23179_1</name>
</gene>
<accession>A0A4C1SIB4</accession>
<sequence length="127" mass="14084">MAGDARRHPRGGSRLRHYVRYQALPQVLDGHSSCLHFQDLVAEITRFNDGAVKDYRHRDTFSPERARNTPRPFIKSVLRTGGGRARRERVSGIAPAVSAPPPPGQVKGRDAGRINYCLVCACECESS</sequence>
<evidence type="ECO:0000313" key="2">
    <source>
        <dbReference type="EMBL" id="GBP01117.1"/>
    </source>
</evidence>
<dbReference type="EMBL" id="BGZK01003422">
    <property type="protein sequence ID" value="GBP01117.1"/>
    <property type="molecule type" value="Genomic_DNA"/>
</dbReference>
<evidence type="ECO:0000256" key="1">
    <source>
        <dbReference type="SAM" id="MobiDB-lite"/>
    </source>
</evidence>
<dbReference type="Proteomes" id="UP000299102">
    <property type="component" value="Unassembled WGS sequence"/>
</dbReference>
<protein>
    <submittedName>
        <fullName evidence="2">Uncharacterized protein</fullName>
    </submittedName>
</protein>
<dbReference type="AlphaFoldDB" id="A0A4C1SIB4"/>
<reference evidence="2 3" key="1">
    <citation type="journal article" date="2019" name="Commun. Biol.">
        <title>The bagworm genome reveals a unique fibroin gene that provides high tensile strength.</title>
        <authorList>
            <person name="Kono N."/>
            <person name="Nakamura H."/>
            <person name="Ohtoshi R."/>
            <person name="Tomita M."/>
            <person name="Numata K."/>
            <person name="Arakawa K."/>
        </authorList>
    </citation>
    <scope>NUCLEOTIDE SEQUENCE [LARGE SCALE GENOMIC DNA]</scope>
</reference>
<name>A0A4C1SIB4_EUMVA</name>
<feature type="region of interest" description="Disordered" evidence="1">
    <location>
        <begin position="80"/>
        <end position="106"/>
    </location>
</feature>